<evidence type="ECO:0000313" key="2">
    <source>
        <dbReference type="Proteomes" id="UP000281594"/>
    </source>
</evidence>
<dbReference type="HOGENOM" id="CLU_2025487_0_0_11"/>
<protein>
    <submittedName>
        <fullName evidence="1">Uncharacterized protein</fullName>
    </submittedName>
</protein>
<comment type="caution">
    <text evidence="1">The sequence shown here is derived from an EMBL/GenBank/DDBJ whole genome shotgun (WGS) entry which is preliminary data.</text>
</comment>
<name>A0A0A0NU67_STRRN</name>
<organism evidence="1 2">
    <name type="scientific">Streptomyces rapamycinicus (strain ATCC 29253 / DSM 41530 / NRRL 5491 / AYB-994)</name>
    <name type="common">Streptomyces hygroscopicus (strain ATCC 29253)</name>
    <dbReference type="NCBI Taxonomy" id="1343740"/>
    <lineage>
        <taxon>Bacteria</taxon>
        <taxon>Bacillati</taxon>
        <taxon>Actinomycetota</taxon>
        <taxon>Actinomycetes</taxon>
        <taxon>Kitasatosporales</taxon>
        <taxon>Streptomycetaceae</taxon>
        <taxon>Streptomyces</taxon>
        <taxon>Streptomyces violaceusniger group</taxon>
    </lineage>
</organism>
<accession>A0A0A0NU67</accession>
<proteinExistence type="predicted"/>
<reference evidence="1 2" key="1">
    <citation type="journal article" date="2018" name="J. Biol. Chem.">
        <title>Discovery of the actinoplanic acid pathway in Streptomyces rapamycinicus reveals a genetically conserved synergism with rapamycin.</title>
        <authorList>
            <person name="Mrak P."/>
            <person name="Krastel P."/>
            <person name="Pivk Lukancic P."/>
            <person name="Tao J."/>
            <person name="Pistorius D."/>
            <person name="Moore C.M."/>
        </authorList>
    </citation>
    <scope>NUCLEOTIDE SEQUENCE [LARGE SCALE GENOMIC DNA]</scope>
    <source>
        <strain evidence="1 2">NRRL 5491</strain>
    </source>
</reference>
<dbReference type="EMBL" id="QYCY01000001">
    <property type="protein sequence ID" value="RLV78515.1"/>
    <property type="molecule type" value="Genomic_DNA"/>
</dbReference>
<dbReference type="RefSeq" id="WP_020871808.1">
    <property type="nucleotide sequence ID" value="NC_022785.1"/>
</dbReference>
<dbReference type="AlphaFoldDB" id="A0A0A0NU67"/>
<evidence type="ECO:0000313" key="1">
    <source>
        <dbReference type="EMBL" id="RLV78515.1"/>
    </source>
</evidence>
<dbReference type="KEGG" id="src:M271_34590"/>
<dbReference type="Proteomes" id="UP000281594">
    <property type="component" value="Unassembled WGS sequence"/>
</dbReference>
<sequence length="122" mass="12913">MDTLTTPAVESLYDDLFLNGGFTIMARTDGSAYVPTDGYAVSLTPTQHTIPATAPFDAFADLIRSVTARYGAANGLGGWLSDGVIYIDPIEIIPDQQAAILAGKEREQLAIFDLAAGAEMTL</sequence>
<gene>
    <name evidence="1" type="ORF">D3C57_109060</name>
</gene>